<feature type="transmembrane region" description="Helical" evidence="1">
    <location>
        <begin position="21"/>
        <end position="39"/>
    </location>
</feature>
<sequence>MQKSAVVGPAMKKNLLPAWPWQLRCGVLLFATALMWAHLRHLDVTRQSCFPFAAAKLKPRTACTMFAAQLAAAAVLPASPAHATFAAAMRALHKPTGGKNFSMKFTVVM</sequence>
<keyword evidence="1" id="KW-0812">Transmembrane</keyword>
<comment type="caution">
    <text evidence="2">The sequence shown here is derived from an EMBL/GenBank/DDBJ whole genome shotgun (WGS) entry which is preliminary data.</text>
</comment>
<accession>A0A8J5VM87</accession>
<evidence type="ECO:0000313" key="3">
    <source>
        <dbReference type="Proteomes" id="UP000729402"/>
    </source>
</evidence>
<proteinExistence type="predicted"/>
<organism evidence="2 3">
    <name type="scientific">Zizania palustris</name>
    <name type="common">Northern wild rice</name>
    <dbReference type="NCBI Taxonomy" id="103762"/>
    <lineage>
        <taxon>Eukaryota</taxon>
        <taxon>Viridiplantae</taxon>
        <taxon>Streptophyta</taxon>
        <taxon>Embryophyta</taxon>
        <taxon>Tracheophyta</taxon>
        <taxon>Spermatophyta</taxon>
        <taxon>Magnoliopsida</taxon>
        <taxon>Liliopsida</taxon>
        <taxon>Poales</taxon>
        <taxon>Poaceae</taxon>
        <taxon>BOP clade</taxon>
        <taxon>Oryzoideae</taxon>
        <taxon>Oryzeae</taxon>
        <taxon>Zizaniinae</taxon>
        <taxon>Zizania</taxon>
    </lineage>
</organism>
<keyword evidence="1" id="KW-0472">Membrane</keyword>
<dbReference type="EMBL" id="JAAALK010000283">
    <property type="protein sequence ID" value="KAG8077162.1"/>
    <property type="molecule type" value="Genomic_DNA"/>
</dbReference>
<keyword evidence="1" id="KW-1133">Transmembrane helix</keyword>
<name>A0A8J5VM87_ZIZPA</name>
<protein>
    <submittedName>
        <fullName evidence="2">Uncharacterized protein</fullName>
    </submittedName>
</protein>
<evidence type="ECO:0000256" key="1">
    <source>
        <dbReference type="SAM" id="Phobius"/>
    </source>
</evidence>
<evidence type="ECO:0000313" key="2">
    <source>
        <dbReference type="EMBL" id="KAG8077162.1"/>
    </source>
</evidence>
<gene>
    <name evidence="2" type="ORF">GUJ93_ZPchr0006g45673</name>
</gene>
<reference evidence="2" key="1">
    <citation type="journal article" date="2021" name="bioRxiv">
        <title>Whole Genome Assembly and Annotation of Northern Wild Rice, Zizania palustris L., Supports a Whole Genome Duplication in the Zizania Genus.</title>
        <authorList>
            <person name="Haas M."/>
            <person name="Kono T."/>
            <person name="Macchietto M."/>
            <person name="Millas R."/>
            <person name="McGilp L."/>
            <person name="Shao M."/>
            <person name="Duquette J."/>
            <person name="Hirsch C.N."/>
            <person name="Kimball J."/>
        </authorList>
    </citation>
    <scope>NUCLEOTIDE SEQUENCE</scope>
    <source>
        <tissue evidence="2">Fresh leaf tissue</tissue>
    </source>
</reference>
<dbReference type="Proteomes" id="UP000729402">
    <property type="component" value="Unassembled WGS sequence"/>
</dbReference>
<reference evidence="2" key="2">
    <citation type="submission" date="2021-02" db="EMBL/GenBank/DDBJ databases">
        <authorList>
            <person name="Kimball J.A."/>
            <person name="Haas M.W."/>
            <person name="Macchietto M."/>
            <person name="Kono T."/>
            <person name="Duquette J."/>
            <person name="Shao M."/>
        </authorList>
    </citation>
    <scope>NUCLEOTIDE SEQUENCE</scope>
    <source>
        <tissue evidence="2">Fresh leaf tissue</tissue>
    </source>
</reference>
<keyword evidence="3" id="KW-1185">Reference proteome</keyword>
<dbReference type="AlphaFoldDB" id="A0A8J5VM87"/>